<keyword evidence="2" id="KW-0812">Transmembrane</keyword>
<dbReference type="Pfam" id="PF20721">
    <property type="entry name" value="C19orf12"/>
    <property type="match status" value="1"/>
</dbReference>
<sequence length="118" mass="13035">MKVTVSSCGKYAVIIGGSAFLGGLIGGPIGLAVVGTVVSALSAFFGYHEIKSVPYIILYETTPEQREKLALSIVKYLNLKNIWSLRDLLYYNKEELALGITSIIVKFVTHDMRYSMRN</sequence>
<keyword evidence="2" id="KW-0472">Membrane</keyword>
<keyword evidence="3" id="KW-1185">Reference proteome</keyword>
<feature type="transmembrane region" description="Helical" evidence="2">
    <location>
        <begin position="12"/>
        <end position="45"/>
    </location>
</feature>
<dbReference type="RefSeq" id="XP_012171321.1">
    <property type="nucleotide sequence ID" value="XM_012315931.3"/>
</dbReference>
<name>A0A9B2JU81_BOMTE</name>
<evidence type="ECO:0000256" key="2">
    <source>
        <dbReference type="SAM" id="Phobius"/>
    </source>
</evidence>
<protein>
    <submittedName>
        <fullName evidence="4">Protein C19orf12 isoform X2</fullName>
    </submittedName>
</protein>
<dbReference type="OrthoDB" id="5976774at2759"/>
<evidence type="ECO:0000313" key="4">
    <source>
        <dbReference type="RefSeq" id="XP_012171321.1"/>
    </source>
</evidence>
<evidence type="ECO:0000256" key="1">
    <source>
        <dbReference type="ARBA" id="ARBA00029457"/>
    </source>
</evidence>
<reference evidence="4" key="1">
    <citation type="submission" date="2025-08" db="UniProtKB">
        <authorList>
            <consortium name="RefSeq"/>
        </authorList>
    </citation>
    <scope>IDENTIFICATION</scope>
</reference>
<organism evidence="3 4">
    <name type="scientific">Bombus terrestris</name>
    <name type="common">Buff-tailed bumblebee</name>
    <name type="synonym">Apis terrestris</name>
    <dbReference type="NCBI Taxonomy" id="30195"/>
    <lineage>
        <taxon>Eukaryota</taxon>
        <taxon>Metazoa</taxon>
        <taxon>Ecdysozoa</taxon>
        <taxon>Arthropoda</taxon>
        <taxon>Hexapoda</taxon>
        <taxon>Insecta</taxon>
        <taxon>Pterygota</taxon>
        <taxon>Neoptera</taxon>
        <taxon>Endopterygota</taxon>
        <taxon>Hymenoptera</taxon>
        <taxon>Apocrita</taxon>
        <taxon>Aculeata</taxon>
        <taxon>Apoidea</taxon>
        <taxon>Anthophila</taxon>
        <taxon>Apidae</taxon>
        <taxon>Bombus</taxon>
        <taxon>Bombus</taxon>
    </lineage>
</organism>
<dbReference type="PANTHER" id="PTHR31493:SF1">
    <property type="entry name" value="PROTEIN C19ORF12"/>
    <property type="match status" value="1"/>
</dbReference>
<accession>A0A9B2JU81</accession>
<dbReference type="PANTHER" id="PTHR31493">
    <property type="entry name" value="NAZO FAMILY MEMBER"/>
    <property type="match status" value="1"/>
</dbReference>
<gene>
    <name evidence="4" type="primary">LOC100643952</name>
</gene>
<dbReference type="Proteomes" id="UP000835206">
    <property type="component" value="Chromosome 14"/>
</dbReference>
<dbReference type="AlphaFoldDB" id="A0A9B2JU81"/>
<proteinExistence type="inferred from homology"/>
<keyword evidence="2" id="KW-1133">Transmembrane helix</keyword>
<comment type="similarity">
    <text evidence="1">Belongs to the C19orf12 family.</text>
</comment>
<dbReference type="GeneID" id="100643952"/>
<dbReference type="InterPro" id="IPR033369">
    <property type="entry name" value="C19orf12"/>
</dbReference>
<evidence type="ECO:0000313" key="3">
    <source>
        <dbReference type="Proteomes" id="UP000835206"/>
    </source>
</evidence>